<organism evidence="6 7">
    <name type="scientific">Oidiodendron maius (strain Zn)</name>
    <dbReference type="NCBI Taxonomy" id="913774"/>
    <lineage>
        <taxon>Eukaryota</taxon>
        <taxon>Fungi</taxon>
        <taxon>Dikarya</taxon>
        <taxon>Ascomycota</taxon>
        <taxon>Pezizomycotina</taxon>
        <taxon>Leotiomycetes</taxon>
        <taxon>Leotiomycetes incertae sedis</taxon>
        <taxon>Myxotrichaceae</taxon>
        <taxon>Oidiodendron</taxon>
    </lineage>
</organism>
<keyword evidence="3" id="KW-1133">Transmembrane helix</keyword>
<dbReference type="InParanoid" id="A0A0C3HVA3"/>
<gene>
    <name evidence="6" type="ORF">OIDMADRAFT_185270</name>
</gene>
<dbReference type="SUPFAM" id="SSF53474">
    <property type="entry name" value="alpha/beta-Hydrolases"/>
    <property type="match status" value="1"/>
</dbReference>
<feature type="domain" description="Peptidase S33 tripeptidyl aminopeptidase-like C-terminal" evidence="5">
    <location>
        <begin position="522"/>
        <end position="624"/>
    </location>
</feature>
<keyword evidence="2" id="KW-0378">Hydrolase</keyword>
<keyword evidence="7" id="KW-1185">Reference proteome</keyword>
<evidence type="ECO:0000313" key="7">
    <source>
        <dbReference type="Proteomes" id="UP000054321"/>
    </source>
</evidence>
<dbReference type="AlphaFoldDB" id="A0A0C3HVA3"/>
<protein>
    <submittedName>
        <fullName evidence="6">Uncharacterized protein</fullName>
    </submittedName>
</protein>
<evidence type="ECO:0000256" key="3">
    <source>
        <dbReference type="SAM" id="Phobius"/>
    </source>
</evidence>
<dbReference type="PANTHER" id="PTHR43248">
    <property type="entry name" value="2-SUCCINYL-6-HYDROXY-2,4-CYCLOHEXADIENE-1-CARBOXYLATE SYNTHASE"/>
    <property type="match status" value="1"/>
</dbReference>
<name>A0A0C3HVA3_OIDMZ</name>
<dbReference type="HOGENOM" id="CLU_013364_5_2_1"/>
<sequence length="701" mass="78385">MDIKEPLFSEGPDVRLEITADNSRRFRAPPRRFWKNIIIVLIVILVSIRFLRYYEAEFVRGVSQDHALKHEHHLVYQNIWRGDEFKTIKPSEKLEWHECFEGRFKCARLTVPMDYNRPLHASKDSPKVHIAMMMYPSANSNATGKYSTSPLLLNPGGPGGSGVAFVAGVGPSLQQLLPEQDIVSFDPRGIGFTTPPADCFTFPSLGNEGKLTPGDYEQGGFNRIAFMLQGRNVGLVNTSDVALANIDARARTVGKLCQANDAQYGNDSIFRHLSTPAVAQDMLSIIDAWDAWREESGQTYEDIIEQEDDSNPSTKGKLVYWGFSYGTLLGATFASMFPDRIGRVILDGVVDADYYVNPIWGDSLRDADKVLASFHKYCYEGKNLCALYRDGDSEEDIETRLTSVMDNLKRNPIIGINVFQNTPAIVTYSDLKSLLFMSLYSPQLVFPAVALVIDLIYRGQGDTLLSVFNLPFEFKPFCSAMYFPPGADAQNAIMCSDKRYPLNETVPNLQARFDKMSETSQFADIWSVLMIGCDGWGIKSTDPPMRWDRHPAHKQKPINTSFPLMLISNTADPVTPLFAGVKMAQKFVGAGLIEQKSEGHCSLSTVSLCTINKVADYFLNGKVPPVPKWGPDGGLEGGEWDTCERNQHPFQPDSKESLSTLSTRDIKLLDAWKTVAAMVHSMGFFRLQLPAEWEKLLQILN</sequence>
<dbReference type="InterPro" id="IPR051601">
    <property type="entry name" value="Serine_prot/Carboxylest_S33"/>
</dbReference>
<dbReference type="Proteomes" id="UP000054321">
    <property type="component" value="Unassembled WGS sequence"/>
</dbReference>
<dbReference type="GO" id="GO:0016787">
    <property type="term" value="F:hydrolase activity"/>
    <property type="evidence" value="ECO:0007669"/>
    <property type="project" value="UniProtKB-KW"/>
</dbReference>
<evidence type="ECO:0000313" key="6">
    <source>
        <dbReference type="EMBL" id="KIN06940.1"/>
    </source>
</evidence>
<keyword evidence="3" id="KW-0812">Transmembrane</keyword>
<comment type="similarity">
    <text evidence="1">Belongs to the peptidase S33 family.</text>
</comment>
<proteinExistence type="inferred from homology"/>
<accession>A0A0C3HVA3</accession>
<dbReference type="Pfam" id="PF08386">
    <property type="entry name" value="Abhydrolase_4"/>
    <property type="match status" value="1"/>
</dbReference>
<dbReference type="Pfam" id="PF00561">
    <property type="entry name" value="Abhydrolase_1"/>
    <property type="match status" value="1"/>
</dbReference>
<dbReference type="OrthoDB" id="425534at2759"/>
<evidence type="ECO:0000259" key="5">
    <source>
        <dbReference type="Pfam" id="PF08386"/>
    </source>
</evidence>
<dbReference type="Gene3D" id="3.40.50.1820">
    <property type="entry name" value="alpha/beta hydrolase"/>
    <property type="match status" value="1"/>
</dbReference>
<evidence type="ECO:0000259" key="4">
    <source>
        <dbReference type="Pfam" id="PF00561"/>
    </source>
</evidence>
<keyword evidence="3" id="KW-0472">Membrane</keyword>
<evidence type="ECO:0000256" key="1">
    <source>
        <dbReference type="ARBA" id="ARBA00010088"/>
    </source>
</evidence>
<feature type="domain" description="AB hydrolase-1" evidence="4">
    <location>
        <begin position="150"/>
        <end position="374"/>
    </location>
</feature>
<dbReference type="EMBL" id="KN832870">
    <property type="protein sequence ID" value="KIN06940.1"/>
    <property type="molecule type" value="Genomic_DNA"/>
</dbReference>
<feature type="transmembrane region" description="Helical" evidence="3">
    <location>
        <begin position="33"/>
        <end position="54"/>
    </location>
</feature>
<dbReference type="PANTHER" id="PTHR43248:SF25">
    <property type="entry name" value="AB HYDROLASE-1 DOMAIN-CONTAINING PROTEIN-RELATED"/>
    <property type="match status" value="1"/>
</dbReference>
<reference evidence="6 7" key="1">
    <citation type="submission" date="2014-04" db="EMBL/GenBank/DDBJ databases">
        <authorList>
            <consortium name="DOE Joint Genome Institute"/>
            <person name="Kuo A."/>
            <person name="Martino E."/>
            <person name="Perotto S."/>
            <person name="Kohler A."/>
            <person name="Nagy L.G."/>
            <person name="Floudas D."/>
            <person name="Copeland A."/>
            <person name="Barry K.W."/>
            <person name="Cichocki N."/>
            <person name="Veneault-Fourrey C."/>
            <person name="LaButti K."/>
            <person name="Lindquist E.A."/>
            <person name="Lipzen A."/>
            <person name="Lundell T."/>
            <person name="Morin E."/>
            <person name="Murat C."/>
            <person name="Sun H."/>
            <person name="Tunlid A."/>
            <person name="Henrissat B."/>
            <person name="Grigoriev I.V."/>
            <person name="Hibbett D.S."/>
            <person name="Martin F."/>
            <person name="Nordberg H.P."/>
            <person name="Cantor M.N."/>
            <person name="Hua S.X."/>
        </authorList>
    </citation>
    <scope>NUCLEOTIDE SEQUENCE [LARGE SCALE GENOMIC DNA]</scope>
    <source>
        <strain evidence="6 7">Zn</strain>
    </source>
</reference>
<dbReference type="STRING" id="913774.A0A0C3HVA3"/>
<dbReference type="InterPro" id="IPR000073">
    <property type="entry name" value="AB_hydrolase_1"/>
</dbReference>
<reference evidence="7" key="2">
    <citation type="submission" date="2015-01" db="EMBL/GenBank/DDBJ databases">
        <title>Evolutionary Origins and Diversification of the Mycorrhizal Mutualists.</title>
        <authorList>
            <consortium name="DOE Joint Genome Institute"/>
            <consortium name="Mycorrhizal Genomics Consortium"/>
            <person name="Kohler A."/>
            <person name="Kuo A."/>
            <person name="Nagy L.G."/>
            <person name="Floudas D."/>
            <person name="Copeland A."/>
            <person name="Barry K.W."/>
            <person name="Cichocki N."/>
            <person name="Veneault-Fourrey C."/>
            <person name="LaButti K."/>
            <person name="Lindquist E.A."/>
            <person name="Lipzen A."/>
            <person name="Lundell T."/>
            <person name="Morin E."/>
            <person name="Murat C."/>
            <person name="Riley R."/>
            <person name="Ohm R."/>
            <person name="Sun H."/>
            <person name="Tunlid A."/>
            <person name="Henrissat B."/>
            <person name="Grigoriev I.V."/>
            <person name="Hibbett D.S."/>
            <person name="Martin F."/>
        </authorList>
    </citation>
    <scope>NUCLEOTIDE SEQUENCE [LARGE SCALE GENOMIC DNA]</scope>
    <source>
        <strain evidence="7">Zn</strain>
    </source>
</reference>
<evidence type="ECO:0000256" key="2">
    <source>
        <dbReference type="ARBA" id="ARBA00022801"/>
    </source>
</evidence>
<dbReference type="InterPro" id="IPR013595">
    <property type="entry name" value="Pept_S33_TAP-like_C"/>
</dbReference>
<dbReference type="InterPro" id="IPR029058">
    <property type="entry name" value="AB_hydrolase_fold"/>
</dbReference>